<keyword evidence="2" id="KW-1185">Reference proteome</keyword>
<dbReference type="Gene3D" id="3.40.190.10">
    <property type="entry name" value="Periplasmic binding protein-like II"/>
    <property type="match status" value="2"/>
</dbReference>
<protein>
    <submittedName>
        <fullName evidence="1">Polar amino acid transport system substrate-binding protein</fullName>
    </submittedName>
</protein>
<reference evidence="1 2" key="1">
    <citation type="submission" date="2020-08" db="EMBL/GenBank/DDBJ databases">
        <title>Genomic Encyclopedia of Type Strains, Phase IV (KMG-IV): sequencing the most valuable type-strain genomes for metagenomic binning, comparative biology and taxonomic classification.</title>
        <authorList>
            <person name="Goeker M."/>
        </authorList>
    </citation>
    <scope>NUCLEOTIDE SEQUENCE [LARGE SCALE GENOMIC DNA]</scope>
    <source>
        <strain evidence="1 2">DSM 102850</strain>
    </source>
</reference>
<dbReference type="EMBL" id="JACHOB010000001">
    <property type="protein sequence ID" value="MBB4657555.1"/>
    <property type="molecule type" value="Genomic_DNA"/>
</dbReference>
<evidence type="ECO:0000313" key="1">
    <source>
        <dbReference type="EMBL" id="MBB4657555.1"/>
    </source>
</evidence>
<dbReference type="RefSeq" id="WP_183814747.1">
    <property type="nucleotide sequence ID" value="NZ_JACHOB010000001.1"/>
</dbReference>
<dbReference type="SUPFAM" id="SSF53850">
    <property type="entry name" value="Periplasmic binding protein-like II"/>
    <property type="match status" value="1"/>
</dbReference>
<organism evidence="1 2">
    <name type="scientific">Parvularcula dongshanensis</name>
    <dbReference type="NCBI Taxonomy" id="1173995"/>
    <lineage>
        <taxon>Bacteria</taxon>
        <taxon>Pseudomonadati</taxon>
        <taxon>Pseudomonadota</taxon>
        <taxon>Alphaproteobacteria</taxon>
        <taxon>Parvularculales</taxon>
        <taxon>Parvularculaceae</taxon>
        <taxon>Parvularcula</taxon>
    </lineage>
</organism>
<gene>
    <name evidence="1" type="ORF">GGQ59_000055</name>
</gene>
<evidence type="ECO:0000313" key="2">
    <source>
        <dbReference type="Proteomes" id="UP000563524"/>
    </source>
</evidence>
<comment type="caution">
    <text evidence="1">The sequence shown here is derived from an EMBL/GenBank/DDBJ whole genome shotgun (WGS) entry which is preliminary data.</text>
</comment>
<dbReference type="Proteomes" id="UP000563524">
    <property type="component" value="Unassembled WGS sequence"/>
</dbReference>
<sequence>MSTGRRAASILIGLLGFFGARSVAQEALPIYTDTWRPFVSGEGEEPGAATRVMRLVATEMGALPEFRRFDFGYAYVLVRDGRAPLAFPYIKTDERAGEVVFSKAPILSMRNRVYVNRRFRAADGVPAGAEAGEVLFGRVAGYSYGPTIDALIERQDAPARVFGSDRDALAQLLAGEVDAVPMAESVAQAILPREFAAWEKLVHAASGIEDETPLHVIAPRTPEGEALMARFDAAYARLVEEELLVSGETLPAPLPDRARDRGRIIAAEGNPIALGRSWLGGDAVHECVETAAQAEESGDRFALPPGTSFMVLAWSCGAANASPTARLYKTMTDESRVLILDGPSSGRELLVKNMHIAVGP</sequence>
<proteinExistence type="predicted"/>
<accession>A0A840HZM4</accession>
<name>A0A840HZM4_9PROT</name>
<dbReference type="AlphaFoldDB" id="A0A840HZM4"/>